<evidence type="ECO:0000259" key="3">
    <source>
        <dbReference type="Pfam" id="PF25021"/>
    </source>
</evidence>
<evidence type="ECO:0000256" key="1">
    <source>
        <dbReference type="ARBA" id="ARBA00022737"/>
    </source>
</evidence>
<dbReference type="Pfam" id="PF01436">
    <property type="entry name" value="NHL"/>
    <property type="match status" value="2"/>
</dbReference>
<dbReference type="InterPro" id="IPR001258">
    <property type="entry name" value="NHL_repeat"/>
</dbReference>
<dbReference type="EMBL" id="JAQOUE010000001">
    <property type="protein sequence ID" value="MDT7042410.1"/>
    <property type="molecule type" value="Genomic_DNA"/>
</dbReference>
<name>A0ABU3K7Q5_9BACT</name>
<organism evidence="4 5">
    <name type="scientific">Candidatus Nitronereus thalassa</name>
    <dbReference type="NCBI Taxonomy" id="3020898"/>
    <lineage>
        <taxon>Bacteria</taxon>
        <taxon>Pseudomonadati</taxon>
        <taxon>Nitrospirota</taxon>
        <taxon>Nitrospiria</taxon>
        <taxon>Nitrospirales</taxon>
        <taxon>Nitrospiraceae</taxon>
        <taxon>Candidatus Nitronereus</taxon>
    </lineage>
</organism>
<dbReference type="Pfam" id="PF25021">
    <property type="entry name" value="TEN_NHL"/>
    <property type="match status" value="3"/>
</dbReference>
<feature type="repeat" description="NHL" evidence="2">
    <location>
        <begin position="145"/>
        <end position="175"/>
    </location>
</feature>
<protein>
    <submittedName>
        <fullName evidence="4">SMP-30/gluconolactonase/LRE family protein</fullName>
    </submittedName>
</protein>
<keyword evidence="1" id="KW-0677">Repeat</keyword>
<dbReference type="RefSeq" id="WP_313832816.1">
    <property type="nucleotide sequence ID" value="NZ_JAQOUE010000001.1"/>
</dbReference>
<evidence type="ECO:0000313" key="5">
    <source>
        <dbReference type="Proteomes" id="UP001250932"/>
    </source>
</evidence>
<feature type="domain" description="Teneurin NHL" evidence="3">
    <location>
        <begin position="191"/>
        <end position="243"/>
    </location>
</feature>
<accession>A0ABU3K7Q5</accession>
<dbReference type="Gene3D" id="2.120.10.30">
    <property type="entry name" value="TolB, C-terminal domain"/>
    <property type="match status" value="4"/>
</dbReference>
<comment type="caution">
    <text evidence="4">The sequence shown here is derived from an EMBL/GenBank/DDBJ whole genome shotgun (WGS) entry which is preliminary data.</text>
</comment>
<dbReference type="PANTHER" id="PTHR46388:SF2">
    <property type="entry name" value="NHL REPEAT-CONTAINING PROTEIN 2"/>
    <property type="match status" value="1"/>
</dbReference>
<keyword evidence="5" id="KW-1185">Reference proteome</keyword>
<feature type="domain" description="Teneurin NHL" evidence="3">
    <location>
        <begin position="21"/>
        <end position="72"/>
    </location>
</feature>
<dbReference type="InterPro" id="IPR056822">
    <property type="entry name" value="TEN_NHL"/>
</dbReference>
<dbReference type="SUPFAM" id="SSF101898">
    <property type="entry name" value="NHL repeat"/>
    <property type="match status" value="1"/>
</dbReference>
<feature type="domain" description="Teneurin NHL" evidence="3">
    <location>
        <begin position="129"/>
        <end position="186"/>
    </location>
</feature>
<dbReference type="InterPro" id="IPR011042">
    <property type="entry name" value="6-blade_b-propeller_TolB-like"/>
</dbReference>
<dbReference type="Proteomes" id="UP001250932">
    <property type="component" value="Unassembled WGS sequence"/>
</dbReference>
<evidence type="ECO:0000313" key="4">
    <source>
        <dbReference type="EMBL" id="MDT7042410.1"/>
    </source>
</evidence>
<gene>
    <name evidence="4" type="ORF">PPG34_08600</name>
</gene>
<evidence type="ECO:0000256" key="2">
    <source>
        <dbReference type="PROSITE-ProRule" id="PRU00504"/>
    </source>
</evidence>
<dbReference type="PANTHER" id="PTHR46388">
    <property type="entry name" value="NHL REPEAT-CONTAINING PROTEIN 2"/>
    <property type="match status" value="1"/>
</dbReference>
<proteinExistence type="predicted"/>
<sequence>MLKSIRAGTIGTIAGAGEPGCAGDGGLAIEALLNEPKNIAIDAVGNLYIADAENHLIRKVEVKTGVITTVAGMFMDGTVATGASEALASPFQEEDDDPLADPVSKPGDAYVQKSDLSGMVRYVGGTKSGDERFFGDGGPATKAALNFPSAVAVGEDGAVYIADTWNHRIRQVDPQTGVISTIAGTGQAKFYGDHGPAEKAALNEPVALALDGKGSLYIADQSNNRIRKIDLASGIISTIVGTGESGYNGDEAAGKDTAIAGPSGLAFDREGNLYIADTFSSRIRKLDQQTGTVETVVGGIGAYQFVEGDNESSSSLSRPYAIAIDSQNRLFITDSDNHLIRVWDLQKKEMSLLAGNGKAEFSGDGGSPTETSLNYPFGVALDAQGHVFIADTFSHRIRVIVP</sequence>
<reference evidence="4 5" key="1">
    <citation type="journal article" date="2023" name="ISME J.">
        <title>Cultivation and genomic characterization of novel and ubiquitous marine nitrite-oxidizing bacteria from the Nitrospirales.</title>
        <authorList>
            <person name="Mueller A.J."/>
            <person name="Daebeler A."/>
            <person name="Herbold C.W."/>
            <person name="Kirkegaard R.H."/>
            <person name="Daims H."/>
        </authorList>
    </citation>
    <scope>NUCLEOTIDE SEQUENCE [LARGE SCALE GENOMIC DNA]</scope>
    <source>
        <strain evidence="4 5">EB</strain>
    </source>
</reference>
<dbReference type="PROSITE" id="PS51125">
    <property type="entry name" value="NHL"/>
    <property type="match status" value="1"/>
</dbReference>